<proteinExistence type="predicted"/>
<dbReference type="InterPro" id="IPR027417">
    <property type="entry name" value="P-loop_NTPase"/>
</dbReference>
<dbReference type="Pfam" id="PF00005">
    <property type="entry name" value="ABC_tran"/>
    <property type="match status" value="1"/>
</dbReference>
<evidence type="ECO:0000256" key="3">
    <source>
        <dbReference type="ARBA" id="ARBA00022741"/>
    </source>
</evidence>
<keyword evidence="4 7" id="KW-0067">ATP-binding</keyword>
<dbReference type="RefSeq" id="WP_225945765.1">
    <property type="nucleotide sequence ID" value="NZ_JADBEB010000001.1"/>
</dbReference>
<comment type="subcellular location">
    <subcellularLocation>
        <location evidence="1">Cell membrane</location>
        <topology evidence="1">Peripheral membrane protein</topology>
    </subcellularLocation>
</comment>
<dbReference type="Proteomes" id="UP000649753">
    <property type="component" value="Unassembled WGS sequence"/>
</dbReference>
<name>A0A927R2B5_9ACTN</name>
<dbReference type="GO" id="GO:0005524">
    <property type="term" value="F:ATP binding"/>
    <property type="evidence" value="ECO:0007669"/>
    <property type="project" value="UniProtKB-KW"/>
</dbReference>
<comment type="caution">
    <text evidence="7">The sequence shown here is derived from an EMBL/GenBank/DDBJ whole genome shotgun (WGS) entry which is preliminary data.</text>
</comment>
<evidence type="ECO:0000256" key="1">
    <source>
        <dbReference type="ARBA" id="ARBA00004202"/>
    </source>
</evidence>
<evidence type="ECO:0000256" key="2">
    <source>
        <dbReference type="ARBA" id="ARBA00022448"/>
    </source>
</evidence>
<dbReference type="PROSITE" id="PS00211">
    <property type="entry name" value="ABC_TRANSPORTER_1"/>
    <property type="match status" value="1"/>
</dbReference>
<dbReference type="EMBL" id="JADBEB010000001">
    <property type="protein sequence ID" value="MBE1490603.1"/>
    <property type="molecule type" value="Genomic_DNA"/>
</dbReference>
<dbReference type="SUPFAM" id="SSF52540">
    <property type="entry name" value="P-loop containing nucleoside triphosphate hydrolases"/>
    <property type="match status" value="1"/>
</dbReference>
<gene>
    <name evidence="7" type="ORF">H4W31_006241</name>
</gene>
<dbReference type="PROSITE" id="PS50893">
    <property type="entry name" value="ABC_TRANSPORTER_2"/>
    <property type="match status" value="1"/>
</dbReference>
<dbReference type="InterPro" id="IPR003593">
    <property type="entry name" value="AAA+_ATPase"/>
</dbReference>
<dbReference type="CDD" id="cd03230">
    <property type="entry name" value="ABC_DR_subfamily_A"/>
    <property type="match status" value="1"/>
</dbReference>
<feature type="domain" description="ABC transporter" evidence="6">
    <location>
        <begin position="21"/>
        <end position="249"/>
    </location>
</feature>
<organism evidence="7 8">
    <name type="scientific">Plantactinospora soyae</name>
    <dbReference type="NCBI Taxonomy" id="1544732"/>
    <lineage>
        <taxon>Bacteria</taxon>
        <taxon>Bacillati</taxon>
        <taxon>Actinomycetota</taxon>
        <taxon>Actinomycetes</taxon>
        <taxon>Micromonosporales</taxon>
        <taxon>Micromonosporaceae</taxon>
        <taxon>Plantactinospora</taxon>
    </lineage>
</organism>
<dbReference type="InterPro" id="IPR050763">
    <property type="entry name" value="ABC_transporter_ATP-binding"/>
</dbReference>
<evidence type="ECO:0000259" key="6">
    <source>
        <dbReference type="PROSITE" id="PS50893"/>
    </source>
</evidence>
<sequence length="333" mass="35375">MNQTMTAPDPAMAPPGRETVVQVTDLRRRYGGSGGFEAVRGVSFSVGRGELFALLGTNGAGKTSTLELVEGLAAPSAGTIRVFGRDPYRDRAAVRPRTGVMLQEGGFPADLTVAETARMWAGTLPRARPVDHTLELVDLRHRARTQVKQLSGGERRRLDLAMAILGQPEVLFLDEPTTGLDPESRHNTWQLVRALLVDGITVLLTTHYLAEAAELADRLAIMHRGRIVTAGTVAEVVAAHPARISFELPAGTSPADLPTVPGVQPPPSGAAPSGGARLTIYTDALQPALTALLEWANPRGLELGGLDARAASLEEAFLAVAHSEDDPMKEGTR</sequence>
<reference evidence="7" key="1">
    <citation type="submission" date="2020-10" db="EMBL/GenBank/DDBJ databases">
        <title>Sequencing the genomes of 1000 actinobacteria strains.</title>
        <authorList>
            <person name="Klenk H.-P."/>
        </authorList>
    </citation>
    <scope>NUCLEOTIDE SEQUENCE</scope>
    <source>
        <strain evidence="7">DSM 46832</strain>
    </source>
</reference>
<dbReference type="PANTHER" id="PTHR42711">
    <property type="entry name" value="ABC TRANSPORTER ATP-BINDING PROTEIN"/>
    <property type="match status" value="1"/>
</dbReference>
<dbReference type="PANTHER" id="PTHR42711:SF17">
    <property type="entry name" value="ABC TRANSPORTER ATP-BINDING PROTEIN"/>
    <property type="match status" value="1"/>
</dbReference>
<evidence type="ECO:0000256" key="5">
    <source>
        <dbReference type="ARBA" id="ARBA00023251"/>
    </source>
</evidence>
<evidence type="ECO:0000313" key="8">
    <source>
        <dbReference type="Proteomes" id="UP000649753"/>
    </source>
</evidence>
<dbReference type="InterPro" id="IPR017871">
    <property type="entry name" value="ABC_transporter-like_CS"/>
</dbReference>
<accession>A0A927R2B5</accession>
<dbReference type="GO" id="GO:0046677">
    <property type="term" value="P:response to antibiotic"/>
    <property type="evidence" value="ECO:0007669"/>
    <property type="project" value="UniProtKB-KW"/>
</dbReference>
<keyword evidence="2" id="KW-0813">Transport</keyword>
<keyword evidence="5" id="KW-0046">Antibiotic resistance</keyword>
<dbReference type="InterPro" id="IPR003439">
    <property type="entry name" value="ABC_transporter-like_ATP-bd"/>
</dbReference>
<dbReference type="GO" id="GO:0016887">
    <property type="term" value="F:ATP hydrolysis activity"/>
    <property type="evidence" value="ECO:0007669"/>
    <property type="project" value="InterPro"/>
</dbReference>
<evidence type="ECO:0000313" key="7">
    <source>
        <dbReference type="EMBL" id="MBE1490603.1"/>
    </source>
</evidence>
<dbReference type="SMART" id="SM00382">
    <property type="entry name" value="AAA"/>
    <property type="match status" value="1"/>
</dbReference>
<evidence type="ECO:0000256" key="4">
    <source>
        <dbReference type="ARBA" id="ARBA00022840"/>
    </source>
</evidence>
<protein>
    <submittedName>
        <fullName evidence="7">ABC-2 type transport system ATP-binding protein</fullName>
    </submittedName>
</protein>
<keyword evidence="3" id="KW-0547">Nucleotide-binding</keyword>
<keyword evidence="8" id="KW-1185">Reference proteome</keyword>
<dbReference type="Gene3D" id="3.40.50.300">
    <property type="entry name" value="P-loop containing nucleotide triphosphate hydrolases"/>
    <property type="match status" value="1"/>
</dbReference>
<dbReference type="GO" id="GO:0005886">
    <property type="term" value="C:plasma membrane"/>
    <property type="evidence" value="ECO:0007669"/>
    <property type="project" value="UniProtKB-SubCell"/>
</dbReference>
<dbReference type="AlphaFoldDB" id="A0A927R2B5"/>